<evidence type="ECO:0000313" key="3">
    <source>
        <dbReference type="Proteomes" id="UP001332192"/>
    </source>
</evidence>
<keyword evidence="3" id="KW-1185">Reference proteome</keyword>
<dbReference type="Proteomes" id="UP001332192">
    <property type="component" value="Chromosome"/>
</dbReference>
<evidence type="ECO:0000313" key="2">
    <source>
        <dbReference type="EMBL" id="WRP17125.1"/>
    </source>
</evidence>
<reference evidence="2 3" key="1">
    <citation type="journal article" date="2024" name="Front. Microbiol.">
        <title>Novel thermophilic genera Geochorda gen. nov. and Carboxydochorda gen. nov. from the deep terrestrial subsurface reveal the ecophysiological diversity in the class Limnochordia.</title>
        <authorList>
            <person name="Karnachuk O.V."/>
            <person name="Lukina A.P."/>
            <person name="Avakyan M.R."/>
            <person name="Kadnikov V.V."/>
            <person name="Begmatov S."/>
            <person name="Beletsky A.V."/>
            <person name="Vlasova K.G."/>
            <person name="Novikov A.A."/>
            <person name="Shcherbakova V.A."/>
            <person name="Mardanov A.V."/>
            <person name="Ravin N.V."/>
        </authorList>
    </citation>
    <scope>NUCLEOTIDE SEQUENCE [LARGE SCALE GENOMIC DNA]</scope>
    <source>
        <strain evidence="2 3">L945</strain>
    </source>
</reference>
<sequence>MYVHLGGDVVVRVRDVIAIVDLAATQRRGLSVADIIGGRGSPQGVTRVGDGAGTSLVVTSDHLYISPISPLTLRRRAQAPWAAEREDEGTPLLSPRRRRKGPKRARRRL</sequence>
<accession>A0ABZ1BWE6</accession>
<name>A0ABZ1BWE6_9FIRM</name>
<dbReference type="EMBL" id="CP141615">
    <property type="protein sequence ID" value="WRP17125.1"/>
    <property type="molecule type" value="Genomic_DNA"/>
</dbReference>
<evidence type="ECO:0008006" key="4">
    <source>
        <dbReference type="Google" id="ProtNLM"/>
    </source>
</evidence>
<evidence type="ECO:0000256" key="1">
    <source>
        <dbReference type="SAM" id="MobiDB-lite"/>
    </source>
</evidence>
<feature type="region of interest" description="Disordered" evidence="1">
    <location>
        <begin position="80"/>
        <end position="109"/>
    </location>
</feature>
<proteinExistence type="predicted"/>
<gene>
    <name evidence="2" type="ORF">U7230_13710</name>
</gene>
<protein>
    <recommendedName>
        <fullName evidence="4">DUF370 domain-containing protein</fullName>
    </recommendedName>
</protein>
<dbReference type="NCBIfam" id="NF046065">
    <property type="entry name" value="MtxRegRemB"/>
    <property type="match status" value="1"/>
</dbReference>
<feature type="compositionally biased region" description="Basic residues" evidence="1">
    <location>
        <begin position="95"/>
        <end position="109"/>
    </location>
</feature>
<organism evidence="2 3">
    <name type="scientific">Carboxydichorda subterranea</name>
    <dbReference type="NCBI Taxonomy" id="3109565"/>
    <lineage>
        <taxon>Bacteria</taxon>
        <taxon>Bacillati</taxon>
        <taxon>Bacillota</taxon>
        <taxon>Limnochordia</taxon>
        <taxon>Limnochordales</taxon>
        <taxon>Geochordaceae</taxon>
        <taxon>Carboxydichorda</taxon>
    </lineage>
</organism>
<dbReference type="RefSeq" id="WP_324716397.1">
    <property type="nucleotide sequence ID" value="NZ_CP141615.1"/>
</dbReference>